<sequence>MGWLAVFLMFIAVRAHLKRQVWQARAYLTGCFIFDGDLLTIALVHHAVVNGSRDLAQLAGWVIGFALFQHQRLDCAPG</sequence>
<dbReference type="KEGG" id="yrh:AABB31_01365"/>
<keyword evidence="1" id="KW-0614">Plasmid</keyword>
<dbReference type="AlphaFoldDB" id="A0AAN0MAH3"/>
<geneLocation type="plasmid" evidence="1 2">
    <name>pSS1-5</name>
</geneLocation>
<reference evidence="2" key="1">
    <citation type="submission" date="2024-04" db="EMBL/GenBank/DDBJ databases">
        <title>Phylogenomic analyses of a clade within the roseobacter group suggest taxonomic reassignments of species of the genera Aestuariivita, Citreicella, Loktanella, Nautella, Pelagibaca, Ruegeria, Thalassobius, Thiobacimonas and Tropicibacter, and the proposal o.</title>
        <authorList>
            <person name="Jeon C.O."/>
        </authorList>
    </citation>
    <scope>NUCLEOTIDE SEQUENCE [LARGE SCALE GENOMIC DNA]</scope>
    <source>
        <strain evidence="2">SS1-5</strain>
        <plasmid evidence="2">pSS1-5</plasmid>
    </source>
</reference>
<organism evidence="1 2">
    <name type="scientific">Yoonia rhodophyticola</name>
    <dbReference type="NCBI Taxonomy" id="3137370"/>
    <lineage>
        <taxon>Bacteria</taxon>
        <taxon>Pseudomonadati</taxon>
        <taxon>Pseudomonadota</taxon>
        <taxon>Alphaproteobacteria</taxon>
        <taxon>Rhodobacterales</taxon>
        <taxon>Paracoccaceae</taxon>
        <taxon>Yoonia</taxon>
    </lineage>
</organism>
<proteinExistence type="predicted"/>
<evidence type="ECO:0000313" key="1">
    <source>
        <dbReference type="EMBL" id="WZU65782.1"/>
    </source>
</evidence>
<evidence type="ECO:0000313" key="2">
    <source>
        <dbReference type="Proteomes" id="UP001470809"/>
    </source>
</evidence>
<dbReference type="Proteomes" id="UP001470809">
    <property type="component" value="Plasmid pSS1-5"/>
</dbReference>
<keyword evidence="2" id="KW-1185">Reference proteome</keyword>
<protein>
    <submittedName>
        <fullName evidence="1">Uncharacterized protein</fullName>
    </submittedName>
</protein>
<name>A0AAN0MAH3_9RHOB</name>
<dbReference type="EMBL" id="CP151764">
    <property type="protein sequence ID" value="WZU65782.1"/>
    <property type="molecule type" value="Genomic_DNA"/>
</dbReference>
<gene>
    <name evidence="1" type="ORF">AABB31_01365</name>
</gene>
<dbReference type="RefSeq" id="WP_342075115.1">
    <property type="nucleotide sequence ID" value="NZ_CP151764.2"/>
</dbReference>
<accession>A0AAN0MAH3</accession>
<reference evidence="1 2" key="2">
    <citation type="submission" date="2024-08" db="EMBL/GenBank/DDBJ databases">
        <title>Phylogenomic analyses of a clade within the roseobacter group suggest taxonomic reassignments of species of the genera Aestuariivita, Citreicella, Loktanella, Nautella, Pelagibaca, Ruegeria, Thalassobius, Thiobacimonas and Tropicibacter, and the proposal o.</title>
        <authorList>
            <person name="Jeon C.O."/>
        </authorList>
    </citation>
    <scope>NUCLEOTIDE SEQUENCE [LARGE SCALE GENOMIC DNA]</scope>
    <source>
        <strain evidence="1 2">SS1-5</strain>
        <plasmid evidence="1 2">pSS1-5</plasmid>
    </source>
</reference>